<dbReference type="PANTHER" id="PTHR43095">
    <property type="entry name" value="SUGAR KINASE"/>
    <property type="match status" value="1"/>
</dbReference>
<evidence type="ECO:0000256" key="3">
    <source>
        <dbReference type="ARBA" id="ARBA00022777"/>
    </source>
</evidence>
<evidence type="ECO:0000313" key="7">
    <source>
        <dbReference type="Proteomes" id="UP001233112"/>
    </source>
</evidence>
<evidence type="ECO:0000256" key="1">
    <source>
        <dbReference type="ARBA" id="ARBA00009156"/>
    </source>
</evidence>
<gene>
    <name evidence="6" type="ORF">LACPH_000368</name>
</gene>
<evidence type="ECO:0000313" key="6">
    <source>
        <dbReference type="EMBL" id="WLV78413.1"/>
    </source>
</evidence>
<dbReference type="InterPro" id="IPR050406">
    <property type="entry name" value="FGGY_Carb_Kinase"/>
</dbReference>
<dbReference type="PANTHER" id="PTHR43095:SF3">
    <property type="entry name" value="L-XYLULOSE_3-KETO-L-GULONATE KINASE"/>
    <property type="match status" value="1"/>
</dbReference>
<name>A0ABY9L3Z1_9LACO</name>
<dbReference type="InterPro" id="IPR000577">
    <property type="entry name" value="Carb_kinase_FGGY"/>
</dbReference>
<feature type="domain" description="Carbohydrate kinase FGGY C-terminal" evidence="5">
    <location>
        <begin position="263"/>
        <end position="453"/>
    </location>
</feature>
<dbReference type="GO" id="GO:0016301">
    <property type="term" value="F:kinase activity"/>
    <property type="evidence" value="ECO:0007669"/>
    <property type="project" value="UniProtKB-KW"/>
</dbReference>
<dbReference type="InterPro" id="IPR018484">
    <property type="entry name" value="FGGY_N"/>
</dbReference>
<dbReference type="RefSeq" id="WP_306387198.1">
    <property type="nucleotide sequence ID" value="NZ_CP132482.1"/>
</dbReference>
<keyword evidence="3 6" id="KW-0418">Kinase</keyword>
<reference evidence="6 7" key="1">
    <citation type="submission" date="2023-08" db="EMBL/GenBank/DDBJ databases">
        <authorList>
            <person name="Buchebner-Jance M."/>
        </authorList>
    </citation>
    <scope>NUCLEOTIDE SEQUENCE [LARGE SCALE GENOMIC DNA]</scope>
    <source>
        <strain evidence="6 7">NCIMB 15471</strain>
    </source>
</reference>
<dbReference type="EC" id="2.7.1.-" evidence="6"/>
<protein>
    <submittedName>
        <fullName evidence="6">FGGY-family carbohydrate kinase</fullName>
        <ecNumber evidence="6">2.7.1.-</ecNumber>
    </submittedName>
</protein>
<dbReference type="SUPFAM" id="SSF53067">
    <property type="entry name" value="Actin-like ATPase domain"/>
    <property type="match status" value="2"/>
</dbReference>
<evidence type="ECO:0000259" key="5">
    <source>
        <dbReference type="Pfam" id="PF02782"/>
    </source>
</evidence>
<feature type="domain" description="Carbohydrate kinase FGGY N-terminal" evidence="4">
    <location>
        <begin position="5"/>
        <end position="251"/>
    </location>
</feature>
<proteinExistence type="inferred from homology"/>
<sequence>MSNRYLMGIDNGGTSTKAAIYDMEGHEIKKTTTNTKMLTPRPFFTERDMEELHKANIYVIKKTINDSMVNPHNIVGIAVTGHGNGMYMSDEHGKATHNGIISTDTRAERYVQKWLKDPAYDTVVRPKTMQNVWASQPPALMAWLQDHEPEVLERTKYVFMVPDMVRFWLTGVARTEITNMSGTSLMNLKTKEFDPELFKFFGIEKWLDKLPPIAKSTEQCGAITQAAADETGLVAGTPVSGGVFDIAASALSTGLVHRDKLGIVTGTWSINEYITDHPTVVKDLFMTSIYPIKDRWLITEASPTSASNLEWFINTFMSANKRNAQAAGFSIYDLCNKLVSQTDPRDSDLLFFPFIFGGNAVPNATSGFVGATKFHELGYFVRAVYEGVVFSHMYHIEKLRHINDKLTGAARIAGGITNSKVWLQIFADTLQQPLELVNVKENGTLGTAMTAGVMTGDFASVEEAAKKMVHVGKTIEPNPEDVPVYQKKYQHYKEVLKLMNPVWQKMETF</sequence>
<dbReference type="Pfam" id="PF02782">
    <property type="entry name" value="FGGY_C"/>
    <property type="match status" value="1"/>
</dbReference>
<dbReference type="Proteomes" id="UP001233112">
    <property type="component" value="Chromosome"/>
</dbReference>
<evidence type="ECO:0000259" key="4">
    <source>
        <dbReference type="Pfam" id="PF00370"/>
    </source>
</evidence>
<dbReference type="PIRSF" id="PIRSF000538">
    <property type="entry name" value="GlpK"/>
    <property type="match status" value="1"/>
</dbReference>
<dbReference type="Gene3D" id="3.30.420.40">
    <property type="match status" value="2"/>
</dbReference>
<organism evidence="6 7">
    <name type="scientific">Lacticaseibacillus parahuelsenbergensis</name>
    <dbReference type="NCBI Taxonomy" id="3068305"/>
    <lineage>
        <taxon>Bacteria</taxon>
        <taxon>Bacillati</taxon>
        <taxon>Bacillota</taxon>
        <taxon>Bacilli</taxon>
        <taxon>Lactobacillales</taxon>
        <taxon>Lactobacillaceae</taxon>
        <taxon>Lacticaseibacillus</taxon>
    </lineage>
</organism>
<keyword evidence="7" id="KW-1185">Reference proteome</keyword>
<comment type="similarity">
    <text evidence="1">Belongs to the FGGY kinase family.</text>
</comment>
<dbReference type="InterPro" id="IPR043129">
    <property type="entry name" value="ATPase_NBD"/>
</dbReference>
<dbReference type="Pfam" id="PF00370">
    <property type="entry name" value="FGGY_N"/>
    <property type="match status" value="1"/>
</dbReference>
<dbReference type="EMBL" id="CP132482">
    <property type="protein sequence ID" value="WLV78413.1"/>
    <property type="molecule type" value="Genomic_DNA"/>
</dbReference>
<dbReference type="InterPro" id="IPR018485">
    <property type="entry name" value="FGGY_C"/>
</dbReference>
<evidence type="ECO:0000256" key="2">
    <source>
        <dbReference type="ARBA" id="ARBA00022679"/>
    </source>
</evidence>
<accession>A0ABY9L3Z1</accession>
<dbReference type="CDD" id="cd07802">
    <property type="entry name" value="ASKHA_NBD_FGGY_EcLyxK-like"/>
    <property type="match status" value="1"/>
</dbReference>
<keyword evidence="2 6" id="KW-0808">Transferase</keyword>